<evidence type="ECO:0000313" key="3">
    <source>
        <dbReference type="Proteomes" id="UP000216189"/>
    </source>
</evidence>
<evidence type="ECO:0000256" key="1">
    <source>
        <dbReference type="SAM" id="MobiDB-lite"/>
    </source>
</evidence>
<proteinExistence type="predicted"/>
<feature type="region of interest" description="Disordered" evidence="1">
    <location>
        <begin position="258"/>
        <end position="277"/>
    </location>
</feature>
<keyword evidence="3" id="KW-1185">Reference proteome</keyword>
<dbReference type="Proteomes" id="UP000216189">
    <property type="component" value="Unassembled WGS sequence"/>
</dbReference>
<dbReference type="EMBL" id="NPJF01000023">
    <property type="protein sequence ID" value="OYP56346.1"/>
    <property type="molecule type" value="Genomic_DNA"/>
</dbReference>
<dbReference type="RefSeq" id="WP_006281764.1">
    <property type="nucleotide sequence ID" value="NZ_BPTR01000001.1"/>
</dbReference>
<gene>
    <name evidence="2" type="ORF">CIK91_03250</name>
</gene>
<protein>
    <recommendedName>
        <fullName evidence="4">Lipoprotein</fullName>
    </recommendedName>
</protein>
<sequence>MKIKTLLIVLLAVFFLLPSCKNKKRRVPRNDKMAISMSQNAKGDSAIYGLACEGTNDSAVVLLPNQGGDPIKYRIVWAMNNHQVFGTPSIGDWICVIPQADSKNSARMVIDLDQVKGTWTHAVKPVFKDISGISRKQIREMFENMPDSIKETYLVPREYGFTLSRQSKAQAIGRIYGSNDEESPVKYPEVPHYTEWHAYNGKLILVQGRVEYNNIVYNEKEKRDTFEFVYLHDDSLAIRSTKNKEIFSYHRKDAKTVNEKAKAAVNKQAERQKQELQ</sequence>
<evidence type="ECO:0008006" key="4">
    <source>
        <dbReference type="Google" id="ProtNLM"/>
    </source>
</evidence>
<name>A0ABX4EKU9_SEGBR</name>
<organism evidence="2 3">
    <name type="scientific">Segatella bryantii</name>
    <name type="common">Prevotella bryantii</name>
    <dbReference type="NCBI Taxonomy" id="77095"/>
    <lineage>
        <taxon>Bacteria</taxon>
        <taxon>Pseudomonadati</taxon>
        <taxon>Bacteroidota</taxon>
        <taxon>Bacteroidia</taxon>
        <taxon>Bacteroidales</taxon>
        <taxon>Prevotellaceae</taxon>
        <taxon>Segatella</taxon>
    </lineage>
</organism>
<comment type="caution">
    <text evidence="2">The sequence shown here is derived from an EMBL/GenBank/DDBJ whole genome shotgun (WGS) entry which is preliminary data.</text>
</comment>
<evidence type="ECO:0000313" key="2">
    <source>
        <dbReference type="EMBL" id="OYP56346.1"/>
    </source>
</evidence>
<reference evidence="2 3" key="1">
    <citation type="submission" date="2017-08" db="EMBL/GenBank/DDBJ databases">
        <title>Comparative genomics of non-oral Prevotella species.</title>
        <authorList>
            <person name="Accetto T."/>
            <person name="Nograsek B."/>
            <person name="Avgustin G."/>
        </authorList>
    </citation>
    <scope>NUCLEOTIDE SEQUENCE [LARGE SCALE GENOMIC DNA]</scope>
    <source>
        <strain evidence="2 3">TC1-1</strain>
    </source>
</reference>
<accession>A0ABX4EKU9</accession>